<sequence>MYSYVLLDLSKPEPPKVTPKPEPPKSVPKPEPPKVTPKPEPPKTIPKPEPPKPAPPPKSREDQLFEQVLNRKTKASTPDPRVTSGLMLNEYSSEEEENEDSQEEDFVQEERRRAKYVTLWFLLSVKIVYLARNFDSKSCVKIC</sequence>
<dbReference type="PRINTS" id="PR01217">
    <property type="entry name" value="PRICHEXTENSN"/>
</dbReference>
<evidence type="ECO:0000313" key="3">
    <source>
        <dbReference type="RefSeq" id="XP_026687954.1"/>
    </source>
</evidence>
<proteinExistence type="predicted"/>
<evidence type="ECO:0000313" key="2">
    <source>
        <dbReference type="Proteomes" id="UP000079169"/>
    </source>
</evidence>
<evidence type="ECO:0000256" key="1">
    <source>
        <dbReference type="SAM" id="MobiDB-lite"/>
    </source>
</evidence>
<feature type="compositionally biased region" description="Acidic residues" evidence="1">
    <location>
        <begin position="92"/>
        <end position="106"/>
    </location>
</feature>
<protein>
    <submittedName>
        <fullName evidence="3">Uncharacterized protein LOC108253969</fullName>
    </submittedName>
</protein>
<gene>
    <name evidence="3" type="primary">LOC108253969</name>
</gene>
<organism evidence="2 3">
    <name type="scientific">Diaphorina citri</name>
    <name type="common">Asian citrus psyllid</name>
    <dbReference type="NCBI Taxonomy" id="121845"/>
    <lineage>
        <taxon>Eukaryota</taxon>
        <taxon>Metazoa</taxon>
        <taxon>Ecdysozoa</taxon>
        <taxon>Arthropoda</taxon>
        <taxon>Hexapoda</taxon>
        <taxon>Insecta</taxon>
        <taxon>Pterygota</taxon>
        <taxon>Neoptera</taxon>
        <taxon>Paraneoptera</taxon>
        <taxon>Hemiptera</taxon>
        <taxon>Sternorrhyncha</taxon>
        <taxon>Psylloidea</taxon>
        <taxon>Psyllidae</taxon>
        <taxon>Diaphorininae</taxon>
        <taxon>Diaphorina</taxon>
    </lineage>
</organism>
<accession>A0A3Q0JHT8</accession>
<dbReference type="GeneID" id="108253969"/>
<dbReference type="AlphaFoldDB" id="A0A3Q0JHT8"/>
<keyword evidence="2" id="KW-1185">Reference proteome</keyword>
<feature type="compositionally biased region" description="Pro residues" evidence="1">
    <location>
        <begin position="15"/>
        <end position="57"/>
    </location>
</feature>
<feature type="region of interest" description="Disordered" evidence="1">
    <location>
        <begin position="1"/>
        <end position="106"/>
    </location>
</feature>
<dbReference type="KEGG" id="dci:108253969"/>
<dbReference type="Proteomes" id="UP000079169">
    <property type="component" value="Unplaced"/>
</dbReference>
<name>A0A3Q0JHT8_DIACI</name>
<dbReference type="RefSeq" id="XP_026687954.1">
    <property type="nucleotide sequence ID" value="XM_026832153.1"/>
</dbReference>
<reference evidence="3" key="1">
    <citation type="submission" date="2025-08" db="UniProtKB">
        <authorList>
            <consortium name="RefSeq"/>
        </authorList>
    </citation>
    <scope>IDENTIFICATION</scope>
</reference>
<dbReference type="PaxDb" id="121845-A0A3Q0JHT8"/>